<dbReference type="PANTHER" id="PTHR43210:SF2">
    <property type="entry name" value="ATP-DEPENDENT DETHIOBIOTIN SYNTHETASE BIOD 2"/>
    <property type="match status" value="1"/>
</dbReference>
<comment type="similarity">
    <text evidence="9">Belongs to the dethiobiotin synthetase family.</text>
</comment>
<comment type="catalytic activity">
    <reaction evidence="9">
        <text>(7R,8S)-7,8-diammoniononanoate + CO2 + ATP = (4R,5S)-dethiobiotin + ADP + phosphate + 3 H(+)</text>
        <dbReference type="Rhea" id="RHEA:15805"/>
        <dbReference type="ChEBI" id="CHEBI:15378"/>
        <dbReference type="ChEBI" id="CHEBI:16526"/>
        <dbReference type="ChEBI" id="CHEBI:30616"/>
        <dbReference type="ChEBI" id="CHEBI:43474"/>
        <dbReference type="ChEBI" id="CHEBI:149469"/>
        <dbReference type="ChEBI" id="CHEBI:149473"/>
        <dbReference type="ChEBI" id="CHEBI:456216"/>
        <dbReference type="EC" id="6.3.3.3"/>
    </reaction>
</comment>
<comment type="subcellular location">
    <subcellularLocation>
        <location evidence="9">Cytoplasm</location>
    </subcellularLocation>
</comment>
<dbReference type="GO" id="GO:0004141">
    <property type="term" value="F:dethiobiotin synthase activity"/>
    <property type="evidence" value="ECO:0007669"/>
    <property type="project" value="UniProtKB-UniRule"/>
</dbReference>
<dbReference type="GO" id="GO:0005524">
    <property type="term" value="F:ATP binding"/>
    <property type="evidence" value="ECO:0007669"/>
    <property type="project" value="UniProtKB-UniRule"/>
</dbReference>
<evidence type="ECO:0000256" key="6">
    <source>
        <dbReference type="ARBA" id="ARBA00022840"/>
    </source>
</evidence>
<dbReference type="PIRSF" id="PIRSF006755">
    <property type="entry name" value="DTB_synth"/>
    <property type="match status" value="1"/>
</dbReference>
<keyword evidence="3 9" id="KW-0479">Metal-binding</keyword>
<evidence type="ECO:0000256" key="9">
    <source>
        <dbReference type="HAMAP-Rule" id="MF_00336"/>
    </source>
</evidence>
<keyword evidence="11" id="KW-1185">Reference proteome</keyword>
<gene>
    <name evidence="9" type="primary">bioD</name>
    <name evidence="10" type="ORF">EDC39_101506</name>
</gene>
<feature type="binding site" evidence="9">
    <location>
        <begin position="179"/>
        <end position="180"/>
    </location>
    <ligand>
        <name>ATP</name>
        <dbReference type="ChEBI" id="CHEBI:30616"/>
    </ligand>
</feature>
<comment type="subunit">
    <text evidence="9">Homodimer.</text>
</comment>
<evidence type="ECO:0000313" key="11">
    <source>
        <dbReference type="Proteomes" id="UP000324159"/>
    </source>
</evidence>
<feature type="binding site" evidence="9">
    <location>
        <position position="22"/>
    </location>
    <ligand>
        <name>Mg(2+)</name>
        <dbReference type="ChEBI" id="CHEBI:18420"/>
    </ligand>
</feature>
<dbReference type="PANTHER" id="PTHR43210">
    <property type="entry name" value="DETHIOBIOTIN SYNTHETASE"/>
    <property type="match status" value="1"/>
</dbReference>
<comment type="function">
    <text evidence="9">Catalyzes a mechanistically unusual reaction, the ATP-dependent insertion of CO2 between the N7 and N8 nitrogen atoms of 7,8-diaminopelargonic acid (DAPA, also called 7,8-diammoniononanoate) to form a ureido ring.</text>
</comment>
<dbReference type="SUPFAM" id="SSF52540">
    <property type="entry name" value="P-loop containing nucleoside triphosphate hydrolases"/>
    <property type="match status" value="1"/>
</dbReference>
<dbReference type="EC" id="6.3.3.3" evidence="9"/>
<feature type="binding site" evidence="9">
    <location>
        <begin position="18"/>
        <end position="23"/>
    </location>
    <ligand>
        <name>ATP</name>
        <dbReference type="ChEBI" id="CHEBI:30616"/>
    </ligand>
</feature>
<feature type="binding site" evidence="9">
    <location>
        <position position="58"/>
    </location>
    <ligand>
        <name>ATP</name>
        <dbReference type="ChEBI" id="CHEBI:30616"/>
    </ligand>
</feature>
<dbReference type="UniPathway" id="UPA00078">
    <property type="reaction ID" value="UER00161"/>
</dbReference>
<dbReference type="InterPro" id="IPR027417">
    <property type="entry name" value="P-loop_NTPase"/>
</dbReference>
<evidence type="ECO:0000256" key="8">
    <source>
        <dbReference type="ARBA" id="ARBA00047386"/>
    </source>
</evidence>
<evidence type="ECO:0000256" key="7">
    <source>
        <dbReference type="ARBA" id="ARBA00022842"/>
    </source>
</evidence>
<evidence type="ECO:0000256" key="5">
    <source>
        <dbReference type="ARBA" id="ARBA00022756"/>
    </source>
</evidence>
<feature type="binding site" evidence="9">
    <location>
        <position position="58"/>
    </location>
    <ligand>
        <name>Mg(2+)</name>
        <dbReference type="ChEBI" id="CHEBI:18420"/>
    </ligand>
</feature>
<evidence type="ECO:0000256" key="4">
    <source>
        <dbReference type="ARBA" id="ARBA00022741"/>
    </source>
</evidence>
<dbReference type="Proteomes" id="UP000324159">
    <property type="component" value="Unassembled WGS sequence"/>
</dbReference>
<dbReference type="InterPro" id="IPR004472">
    <property type="entry name" value="DTB_synth_BioD"/>
</dbReference>
<feature type="binding site" evidence="9">
    <location>
        <begin position="209"/>
        <end position="211"/>
    </location>
    <ligand>
        <name>ATP</name>
        <dbReference type="ChEBI" id="CHEBI:30616"/>
    </ligand>
</feature>
<keyword evidence="5 9" id="KW-0093">Biotin biosynthesis</keyword>
<dbReference type="GO" id="GO:0009102">
    <property type="term" value="P:biotin biosynthetic process"/>
    <property type="evidence" value="ECO:0007669"/>
    <property type="project" value="UniProtKB-UniRule"/>
</dbReference>
<protein>
    <recommendedName>
        <fullName evidence="9">ATP-dependent dethiobiotin synthetase BioD</fullName>
        <ecNumber evidence="9">6.3.3.3</ecNumber>
    </recommendedName>
    <alternativeName>
        <fullName evidence="9">DTB synthetase</fullName>
        <shortName evidence="9">DTBS</shortName>
    </alternativeName>
    <alternativeName>
        <fullName evidence="9">Dethiobiotin synthase</fullName>
    </alternativeName>
</protein>
<dbReference type="NCBIfam" id="TIGR00347">
    <property type="entry name" value="bioD"/>
    <property type="match status" value="1"/>
</dbReference>
<organism evidence="10 11">
    <name type="scientific">Geothermobacter ehrlichii</name>
    <dbReference type="NCBI Taxonomy" id="213224"/>
    <lineage>
        <taxon>Bacteria</taxon>
        <taxon>Pseudomonadati</taxon>
        <taxon>Thermodesulfobacteriota</taxon>
        <taxon>Desulfuromonadia</taxon>
        <taxon>Desulfuromonadales</taxon>
        <taxon>Geothermobacteraceae</taxon>
        <taxon>Geothermobacter</taxon>
    </lineage>
</organism>
<feature type="binding site" evidence="9">
    <location>
        <position position="119"/>
    </location>
    <ligand>
        <name>Mg(2+)</name>
        <dbReference type="ChEBI" id="CHEBI:18420"/>
    </ligand>
</feature>
<dbReference type="RefSeq" id="WP_148894530.1">
    <property type="nucleotide sequence ID" value="NZ_VNIB01000001.1"/>
</dbReference>
<dbReference type="OrthoDB" id="9802097at2"/>
<dbReference type="EMBL" id="VNIB01000001">
    <property type="protein sequence ID" value="TYP00339.1"/>
    <property type="molecule type" value="Genomic_DNA"/>
</dbReference>
<comment type="caution">
    <text evidence="9">Lacks conserved residue(s) required for the propagation of feature annotation.</text>
</comment>
<feature type="binding site" evidence="9">
    <location>
        <position position="47"/>
    </location>
    <ligand>
        <name>substrate</name>
    </ligand>
</feature>
<evidence type="ECO:0000256" key="1">
    <source>
        <dbReference type="ARBA" id="ARBA00022490"/>
    </source>
</evidence>
<dbReference type="GO" id="GO:0005829">
    <property type="term" value="C:cytosol"/>
    <property type="evidence" value="ECO:0007669"/>
    <property type="project" value="TreeGrafter"/>
</dbReference>
<dbReference type="Pfam" id="PF13500">
    <property type="entry name" value="AAA_26"/>
    <property type="match status" value="1"/>
</dbReference>
<evidence type="ECO:0000313" key="10">
    <source>
        <dbReference type="EMBL" id="TYP00339.1"/>
    </source>
</evidence>
<evidence type="ECO:0000256" key="2">
    <source>
        <dbReference type="ARBA" id="ARBA00022598"/>
    </source>
</evidence>
<keyword evidence="4 9" id="KW-0547">Nucleotide-binding</keyword>
<dbReference type="HAMAP" id="MF_00336">
    <property type="entry name" value="BioD"/>
    <property type="match status" value="1"/>
</dbReference>
<reference evidence="10 11" key="1">
    <citation type="submission" date="2019-07" db="EMBL/GenBank/DDBJ databases">
        <title>Genomic Encyclopedia of Type Strains, Phase IV (KMG-IV): sequencing the most valuable type-strain genomes for metagenomic binning, comparative biology and taxonomic classification.</title>
        <authorList>
            <person name="Goeker M."/>
        </authorList>
    </citation>
    <scope>NUCLEOTIDE SEQUENCE [LARGE SCALE GENOMIC DNA]</scope>
    <source>
        <strain evidence="10 11">SS015</strain>
    </source>
</reference>
<feature type="active site" evidence="9">
    <location>
        <position position="43"/>
    </location>
</feature>
<keyword evidence="2 9" id="KW-0436">Ligase</keyword>
<evidence type="ECO:0000256" key="3">
    <source>
        <dbReference type="ARBA" id="ARBA00022723"/>
    </source>
</evidence>
<feature type="binding site" evidence="9">
    <location>
        <begin position="119"/>
        <end position="122"/>
    </location>
    <ligand>
        <name>ATP</name>
        <dbReference type="ChEBI" id="CHEBI:30616"/>
    </ligand>
</feature>
<proteinExistence type="inferred from homology"/>
<dbReference type="Gene3D" id="3.40.50.300">
    <property type="entry name" value="P-loop containing nucleotide triphosphate hydrolases"/>
    <property type="match status" value="1"/>
</dbReference>
<dbReference type="GO" id="GO:0000287">
    <property type="term" value="F:magnesium ion binding"/>
    <property type="evidence" value="ECO:0007669"/>
    <property type="project" value="UniProtKB-UniRule"/>
</dbReference>
<comment type="cofactor">
    <cofactor evidence="9">
        <name>Mg(2+)</name>
        <dbReference type="ChEBI" id="CHEBI:18420"/>
    </cofactor>
</comment>
<accession>A0A5D3WRW9</accession>
<keyword evidence="6 9" id="KW-0067">ATP-binding</keyword>
<dbReference type="CDD" id="cd03109">
    <property type="entry name" value="DTBS"/>
    <property type="match status" value="1"/>
</dbReference>
<keyword evidence="7 9" id="KW-0460">Magnesium</keyword>
<comment type="caution">
    <text evidence="10">The sequence shown here is derived from an EMBL/GenBank/DDBJ whole genome shotgun (WGS) entry which is preliminary data.</text>
</comment>
<keyword evidence="1 9" id="KW-0963">Cytoplasm</keyword>
<comment type="catalytic activity">
    <reaction evidence="8">
        <text>(7R,8S)-8-amino-7-(carboxyamino)nonanoate + ATP = (4R,5S)-dethiobiotin + ADP + phosphate + H(+)</text>
        <dbReference type="Rhea" id="RHEA:63684"/>
        <dbReference type="ChEBI" id="CHEBI:15378"/>
        <dbReference type="ChEBI" id="CHEBI:30616"/>
        <dbReference type="ChEBI" id="CHEBI:43474"/>
        <dbReference type="ChEBI" id="CHEBI:149470"/>
        <dbReference type="ChEBI" id="CHEBI:149473"/>
        <dbReference type="ChEBI" id="CHEBI:456216"/>
    </reaction>
</comment>
<dbReference type="AlphaFoldDB" id="A0A5D3WRW9"/>
<comment type="pathway">
    <text evidence="9">Cofactor biosynthesis; biotin biosynthesis; biotin from 7,8-diaminononanoate: step 1/2.</text>
</comment>
<sequence>MAAADRPRGLFVTGTDTGVGKTLVGAALARLLAQRGLKVGVCKPVESGVADPSLPGPDARLLGQAAGCDAPAEIVAPYRLRKPLAPDQAARAEGVRLDLAVIERAAAQLAGSCDFLIVEGAGGLMAPLTGGFLMADLARQLGLPLLIVARHDLGTINHTLLTTFAARQMELPVAGIILNRLPEHPDEAQRNAPHAIASLASADLLASLPEVFGEPMQQVEELANHLQHSPTLPWLLAAIGAQS</sequence>
<name>A0A5D3WRW9_9BACT</name>